<dbReference type="GO" id="GO:0030247">
    <property type="term" value="F:polysaccharide binding"/>
    <property type="evidence" value="ECO:0007669"/>
    <property type="project" value="InterPro"/>
</dbReference>
<dbReference type="PANTHER" id="PTHR33355:SF5">
    <property type="entry name" value="F12F1.23 PROTEIN"/>
    <property type="match status" value="1"/>
</dbReference>
<keyword evidence="3" id="KW-0325">Glycoprotein</keyword>
<evidence type="ECO:0000256" key="2">
    <source>
        <dbReference type="ARBA" id="ARBA00022729"/>
    </source>
</evidence>
<evidence type="ECO:0000259" key="6">
    <source>
        <dbReference type="Pfam" id="PF14380"/>
    </source>
</evidence>
<keyword evidence="4" id="KW-0812">Transmembrane</keyword>
<dbReference type="GO" id="GO:0016020">
    <property type="term" value="C:membrane"/>
    <property type="evidence" value="ECO:0007669"/>
    <property type="project" value="UniProtKB-SubCell"/>
</dbReference>
<dbReference type="AlphaFoldDB" id="A0A835GV98"/>
<dbReference type="PANTHER" id="PTHR33355">
    <property type="entry name" value="WALL-ASSOCIATED RECEPTOR KINASE CARBOXY-TERMINAL PROTEIN-RELATED"/>
    <property type="match status" value="1"/>
</dbReference>
<keyword evidence="2" id="KW-0732">Signal</keyword>
<accession>A0A835GV98</accession>
<keyword evidence="8" id="KW-1185">Reference proteome</keyword>
<keyword evidence="4" id="KW-1133">Transmembrane helix</keyword>
<keyword evidence="4" id="KW-0472">Membrane</keyword>
<proteinExistence type="predicted"/>
<feature type="domain" description="Wall-associated receptor kinase galacturonan-binding" evidence="5">
    <location>
        <begin position="61"/>
        <end position="122"/>
    </location>
</feature>
<evidence type="ECO:0000313" key="8">
    <source>
        <dbReference type="Proteomes" id="UP000631114"/>
    </source>
</evidence>
<feature type="transmembrane region" description="Helical" evidence="4">
    <location>
        <begin position="311"/>
        <end position="335"/>
    </location>
</feature>
<dbReference type="InterPro" id="IPR032872">
    <property type="entry name" value="WAK_assoc_C"/>
</dbReference>
<dbReference type="InterPro" id="IPR025287">
    <property type="entry name" value="WAK_GUB"/>
</dbReference>
<evidence type="ECO:0000313" key="7">
    <source>
        <dbReference type="EMBL" id="KAF9588215.1"/>
    </source>
</evidence>
<feature type="transmembrane region" description="Helical" evidence="4">
    <location>
        <begin position="36"/>
        <end position="55"/>
    </location>
</feature>
<dbReference type="EMBL" id="JADFTS010000009">
    <property type="protein sequence ID" value="KAF9588215.1"/>
    <property type="molecule type" value="Genomic_DNA"/>
</dbReference>
<evidence type="ECO:0008006" key="9">
    <source>
        <dbReference type="Google" id="ProtNLM"/>
    </source>
</evidence>
<dbReference type="OrthoDB" id="1857727at2759"/>
<gene>
    <name evidence="7" type="ORF">IFM89_008285</name>
</gene>
<evidence type="ECO:0000256" key="4">
    <source>
        <dbReference type="SAM" id="Phobius"/>
    </source>
</evidence>
<comment type="caution">
    <text evidence="7">The sequence shown here is derived from an EMBL/GenBank/DDBJ whole genome shotgun (WGS) entry which is preliminary data.</text>
</comment>
<dbReference type="Proteomes" id="UP000631114">
    <property type="component" value="Unassembled WGS sequence"/>
</dbReference>
<dbReference type="Pfam" id="PF14380">
    <property type="entry name" value="WAK_assoc"/>
    <property type="match status" value="1"/>
</dbReference>
<organism evidence="7 8">
    <name type="scientific">Coptis chinensis</name>
    <dbReference type="NCBI Taxonomy" id="261450"/>
    <lineage>
        <taxon>Eukaryota</taxon>
        <taxon>Viridiplantae</taxon>
        <taxon>Streptophyta</taxon>
        <taxon>Embryophyta</taxon>
        <taxon>Tracheophyta</taxon>
        <taxon>Spermatophyta</taxon>
        <taxon>Magnoliopsida</taxon>
        <taxon>Ranunculales</taxon>
        <taxon>Ranunculaceae</taxon>
        <taxon>Coptidoideae</taxon>
        <taxon>Coptis</taxon>
    </lineage>
</organism>
<dbReference type="Pfam" id="PF13947">
    <property type="entry name" value="GUB_WAK_bind"/>
    <property type="match status" value="1"/>
</dbReference>
<protein>
    <recommendedName>
        <fullName evidence="9">Wall-associated receptor kinase galacturonan-binding domain-containing protein</fullName>
    </recommendedName>
</protein>
<feature type="domain" description="Wall-associated receptor kinase C-terminal" evidence="6">
    <location>
        <begin position="249"/>
        <end position="292"/>
    </location>
</feature>
<evidence type="ECO:0000256" key="1">
    <source>
        <dbReference type="ARBA" id="ARBA00004167"/>
    </source>
</evidence>
<evidence type="ECO:0000256" key="3">
    <source>
        <dbReference type="ARBA" id="ARBA00023180"/>
    </source>
</evidence>
<evidence type="ECO:0000259" key="5">
    <source>
        <dbReference type="Pfam" id="PF13947"/>
    </source>
</evidence>
<sequence length="356" mass="39564">MVTQSNISKKLSLTNMLITLLRTRNCSPISVNGSCLRIWFVLISLFILPFLNIIAAQSSLCRTSCGDIPINYPLSIDDGCGSPYYRHMLVCSDTGKLEFRAPSGRYPVQNISYSDPHILVSDPFMWKCEDGDNFRPNRPFSLDTSTHFTLSTKNDYLFFNCSEKDVIIEPKPIFCERFPDRCDSSCDSASYLCRHLPGCPMALNGGSSCCSYYPKAVESLRLMLRYCASYTSVYWRAIGVDPPYDQVPEYGIRVDFDIPVTTHCLQCEDNLKGGGTCGFETQSQKFVCMCEKGNATTYCTDPGYSRHGNRIGLIAGTTTVSVAGAVGLGAGVWYFRKLRAKAPVACGVQSNENRLF</sequence>
<comment type="subcellular location">
    <subcellularLocation>
        <location evidence="1">Membrane</location>
        <topology evidence="1">Single-pass membrane protein</topology>
    </subcellularLocation>
</comment>
<name>A0A835GV98_9MAGN</name>
<reference evidence="7 8" key="1">
    <citation type="submission" date="2020-10" db="EMBL/GenBank/DDBJ databases">
        <title>The Coptis chinensis genome and diversification of protoberbering-type alkaloids.</title>
        <authorList>
            <person name="Wang B."/>
            <person name="Shu S."/>
            <person name="Song C."/>
            <person name="Liu Y."/>
        </authorList>
    </citation>
    <scope>NUCLEOTIDE SEQUENCE [LARGE SCALE GENOMIC DNA]</scope>
    <source>
        <strain evidence="7">HL-2020</strain>
        <tissue evidence="7">Leaf</tissue>
    </source>
</reference>